<feature type="transmembrane region" description="Helical" evidence="1">
    <location>
        <begin position="223"/>
        <end position="241"/>
    </location>
</feature>
<feature type="transmembrane region" description="Helical" evidence="1">
    <location>
        <begin position="409"/>
        <end position="435"/>
    </location>
</feature>
<evidence type="ECO:0000313" key="2">
    <source>
        <dbReference type="EMBL" id="MBV7380166.1"/>
    </source>
</evidence>
<keyword evidence="1" id="KW-1133">Transmembrane helix</keyword>
<feature type="transmembrane region" description="Helical" evidence="1">
    <location>
        <begin position="382"/>
        <end position="403"/>
    </location>
</feature>
<evidence type="ECO:0000313" key="3">
    <source>
        <dbReference type="Proteomes" id="UP000756530"/>
    </source>
</evidence>
<dbReference type="Pfam" id="PF01554">
    <property type="entry name" value="MatE"/>
    <property type="match status" value="1"/>
</dbReference>
<dbReference type="Proteomes" id="UP000756530">
    <property type="component" value="Unassembled WGS sequence"/>
</dbReference>
<sequence>MTANRIRIASNYLRLLVTFASGLLIVRLLAEIGASALNIYLIVISGTGFAFFMKIVMQESVVPLLGLSFEDRSFARTYWISFLFAAFASLFACTIFLVLWLLRDKFDTGNLPDTTFALALASGALRTVFSSLATPPTQALLVVGRVVAYNVILASERLADLVAVVGLLVVAGDAGDVKLANAFFVTSAALYILVQVAAFAVARAADARFGFRPVRIGARDLRWTRRIFGWNIAIVVAFLLYLRFSTLAVNVAFGEGPTLVLGLVFLLIGYQRQISMGLVIGLDAAIARLYGAGKPGPNAEIRAIVLRSTYVQSVFSFGSVTILWVLADPLFRYWLGDSLRGSGWNVETAATLFRIMSLGVLARSLSENWMKILNGQGRVGTYAPWLLAGGVVYGVFVLIGINLNTSADTVLLILAVVFSTLYVLNHVVVVPWRLVSEMGVHAKEVGLAALLPGGVLALGLMTLSVILDPTQSLFAAVAWVAFGSLGGLALLHPTATRRFINPDEMNLARQPR</sequence>
<feature type="transmembrane region" description="Helical" evidence="1">
    <location>
        <begin position="12"/>
        <end position="30"/>
    </location>
</feature>
<feature type="transmembrane region" description="Helical" evidence="1">
    <location>
        <begin position="36"/>
        <end position="57"/>
    </location>
</feature>
<proteinExistence type="predicted"/>
<dbReference type="InterPro" id="IPR002528">
    <property type="entry name" value="MATE_fam"/>
</dbReference>
<feature type="transmembrane region" description="Helical" evidence="1">
    <location>
        <begin position="78"/>
        <end position="102"/>
    </location>
</feature>
<feature type="transmembrane region" description="Helical" evidence="1">
    <location>
        <begin position="247"/>
        <end position="268"/>
    </location>
</feature>
<feature type="transmembrane region" description="Helical" evidence="1">
    <location>
        <begin position="310"/>
        <end position="331"/>
    </location>
</feature>
<evidence type="ECO:0000256" key="1">
    <source>
        <dbReference type="SAM" id="Phobius"/>
    </source>
</evidence>
<dbReference type="EMBL" id="JAHUZE010000003">
    <property type="protein sequence ID" value="MBV7380166.1"/>
    <property type="molecule type" value="Genomic_DNA"/>
</dbReference>
<feature type="transmembrane region" description="Helical" evidence="1">
    <location>
        <begin position="447"/>
        <end position="467"/>
    </location>
</feature>
<gene>
    <name evidence="2" type="ORF">KJP28_14635</name>
</gene>
<evidence type="ECO:0008006" key="4">
    <source>
        <dbReference type="Google" id="ProtNLM"/>
    </source>
</evidence>
<feature type="transmembrane region" description="Helical" evidence="1">
    <location>
        <begin position="182"/>
        <end position="202"/>
    </location>
</feature>
<keyword evidence="1" id="KW-0472">Membrane</keyword>
<keyword evidence="1" id="KW-0812">Transmembrane</keyword>
<name>A0ABS6T4J6_9RHOB</name>
<organism evidence="2 3">
    <name type="scientific">Maritimibacter dapengensis</name>
    <dbReference type="NCBI Taxonomy" id="2836868"/>
    <lineage>
        <taxon>Bacteria</taxon>
        <taxon>Pseudomonadati</taxon>
        <taxon>Pseudomonadota</taxon>
        <taxon>Alphaproteobacteria</taxon>
        <taxon>Rhodobacterales</taxon>
        <taxon>Roseobacteraceae</taxon>
        <taxon>Maritimibacter</taxon>
    </lineage>
</organism>
<feature type="transmembrane region" description="Helical" evidence="1">
    <location>
        <begin position="473"/>
        <end position="491"/>
    </location>
</feature>
<protein>
    <recommendedName>
        <fullName evidence="4">Membrane protein involved in the export of O-antigen and teichoic acid</fullName>
    </recommendedName>
</protein>
<dbReference type="RefSeq" id="WP_218393356.1">
    <property type="nucleotide sequence ID" value="NZ_JAHUZE010000003.1"/>
</dbReference>
<accession>A0ABS6T4J6</accession>
<keyword evidence="3" id="KW-1185">Reference proteome</keyword>
<comment type="caution">
    <text evidence="2">The sequence shown here is derived from an EMBL/GenBank/DDBJ whole genome shotgun (WGS) entry which is preliminary data.</text>
</comment>
<reference evidence="2 3" key="1">
    <citation type="submission" date="2021-05" db="EMBL/GenBank/DDBJ databases">
        <title>Culturable bacteria isolated from Daya Bay.</title>
        <authorList>
            <person name="Zheng W."/>
            <person name="Yu S."/>
            <person name="Huang Y."/>
        </authorList>
    </citation>
    <scope>NUCLEOTIDE SEQUENCE [LARGE SCALE GENOMIC DNA]</scope>
    <source>
        <strain evidence="2 3">DP4N28-5</strain>
    </source>
</reference>